<gene>
    <name evidence="1" type="ORF">AWZ03_008610</name>
</gene>
<dbReference type="Proteomes" id="UP000295192">
    <property type="component" value="Unassembled WGS sequence"/>
</dbReference>
<accession>A0A484B8G8</accession>
<organism evidence="1 2">
    <name type="scientific">Drosophila navojoa</name>
    <name type="common">Fruit fly</name>
    <dbReference type="NCBI Taxonomy" id="7232"/>
    <lineage>
        <taxon>Eukaryota</taxon>
        <taxon>Metazoa</taxon>
        <taxon>Ecdysozoa</taxon>
        <taxon>Arthropoda</taxon>
        <taxon>Hexapoda</taxon>
        <taxon>Insecta</taxon>
        <taxon>Pterygota</taxon>
        <taxon>Neoptera</taxon>
        <taxon>Endopterygota</taxon>
        <taxon>Diptera</taxon>
        <taxon>Brachycera</taxon>
        <taxon>Muscomorpha</taxon>
        <taxon>Ephydroidea</taxon>
        <taxon>Drosophilidae</taxon>
        <taxon>Drosophila</taxon>
    </lineage>
</organism>
<reference evidence="1 2" key="1">
    <citation type="journal article" date="2019" name="J. Hered.">
        <title>An Improved Genome Assembly for Drosophila navojoa, the Basal Species in the mojavensis Cluster.</title>
        <authorList>
            <person name="Vanderlinde T."/>
            <person name="Dupim E.G."/>
            <person name="Nazario-Yepiz N.O."/>
            <person name="Carvalho A.B."/>
        </authorList>
    </citation>
    <scope>NUCLEOTIDE SEQUENCE [LARGE SCALE GENOMIC DNA]</scope>
    <source>
        <strain evidence="1">Navoj_Jal97</strain>
        <tissue evidence="1">Whole organism</tissue>
    </source>
</reference>
<keyword evidence="2" id="KW-1185">Reference proteome</keyword>
<evidence type="ECO:0000313" key="1">
    <source>
        <dbReference type="EMBL" id="TDG44988.1"/>
    </source>
</evidence>
<dbReference type="OrthoDB" id="7881672at2759"/>
<protein>
    <submittedName>
        <fullName evidence="1">Uncharacterized protein</fullName>
    </submittedName>
</protein>
<sequence>MDNVVVPPYGKEVLVGNWIDRRYASDEKSNAILPGLGTFAGCDRHLSISKESYTDAAQKSQDRMISFGEIRRSRMRNFFAGTTSNVIFIDDLTMNDNFTTTNTLFYDLLPRLSQQRQQRQLNMLLSYGNLTKTVGITKNAQFDRRPEKALRMRSIYDTSYNHYPKTRTNFHL</sequence>
<name>A0A484B8G8_DRONA</name>
<dbReference type="OMA" id="VKFDLTC"/>
<comment type="caution">
    <text evidence="1">The sequence shown here is derived from an EMBL/GenBank/DDBJ whole genome shotgun (WGS) entry which is preliminary data.</text>
</comment>
<proteinExistence type="predicted"/>
<evidence type="ECO:0000313" key="2">
    <source>
        <dbReference type="Proteomes" id="UP000295192"/>
    </source>
</evidence>
<dbReference type="AlphaFoldDB" id="A0A484B8G8"/>
<dbReference type="EMBL" id="LSRL02000089">
    <property type="protein sequence ID" value="TDG44988.1"/>
    <property type="molecule type" value="Genomic_DNA"/>
</dbReference>
<dbReference type="STRING" id="7232.A0A484B8G8"/>